<evidence type="ECO:0000313" key="3">
    <source>
        <dbReference type="EMBL" id="GEK53893.1"/>
    </source>
</evidence>
<sequence length="494" mass="57979">MRNESFLEKRKNIKKKKHEENMKMREKRERRLEFYLASIAFPIATFILGFLSFDATQDSSEKSLKLAIEHHNKSMAQTIIAMNAATEMHKENMEQVSKIHAQVLDANYKNLVHDQNRARYYETILLVSESLRALEDEFNFCNFFHVDIQKVYSDNERIYSNSLFLLGDNYIHEWMDKNPKLAKETALDFAIWSLKNEHEMLIDNGLTFIEPNIKERVKNSKEFSNYLELRKGVTKFYEYIDREAEMDSFILFKLDEITQFVSSKETSKGEKVSEAKLGLEKEYSVILRKSKVIEKVYVNFKQLGGEFSVIADLLLFPDFNLHIKSHGISSAIEHYVEYEDSQFAHYKSTFPMYRSESEFLLSHYYDVLIWNLTLTESIFDYMREVNYEKHVANTEVFTDIFKRIERKLEAKNVGNQFVLHRCESAYQKAKTSIVRTLPFIEGIVNAKNFSNEKLLSSIFETLGHYAPSDFSEIETKLAERNLGGPDSIREDTKL</sequence>
<evidence type="ECO:0000313" key="4">
    <source>
        <dbReference type="Proteomes" id="UP000321419"/>
    </source>
</evidence>
<feature type="region of interest" description="Disordered" evidence="1">
    <location>
        <begin position="1"/>
        <end position="24"/>
    </location>
</feature>
<feature type="transmembrane region" description="Helical" evidence="2">
    <location>
        <begin position="32"/>
        <end position="53"/>
    </location>
</feature>
<feature type="compositionally biased region" description="Basic and acidic residues" evidence="1">
    <location>
        <begin position="1"/>
        <end position="10"/>
    </location>
</feature>
<protein>
    <submittedName>
        <fullName evidence="3">Uncharacterized protein</fullName>
    </submittedName>
</protein>
<comment type="caution">
    <text evidence="3">The sequence shown here is derived from an EMBL/GenBank/DDBJ whole genome shotgun (WGS) entry which is preliminary data.</text>
</comment>
<reference evidence="3 4" key="1">
    <citation type="submission" date="2019-07" db="EMBL/GenBank/DDBJ databases">
        <title>Whole genome shotgun sequence of Pseudoalteromonas espejiana NBRC 102222.</title>
        <authorList>
            <person name="Hosoyama A."/>
            <person name="Uohara A."/>
            <person name="Ohji S."/>
            <person name="Ichikawa N."/>
        </authorList>
    </citation>
    <scope>NUCLEOTIDE SEQUENCE [LARGE SCALE GENOMIC DNA]</scope>
    <source>
        <strain evidence="3 4">NBRC 102222</strain>
    </source>
</reference>
<organism evidence="3 4">
    <name type="scientific">Pseudoalteromonas espejiana</name>
    <dbReference type="NCBI Taxonomy" id="28107"/>
    <lineage>
        <taxon>Bacteria</taxon>
        <taxon>Pseudomonadati</taxon>
        <taxon>Pseudomonadota</taxon>
        <taxon>Gammaproteobacteria</taxon>
        <taxon>Alteromonadales</taxon>
        <taxon>Pseudoalteromonadaceae</taxon>
        <taxon>Pseudoalteromonas</taxon>
    </lineage>
</organism>
<keyword evidence="2" id="KW-0472">Membrane</keyword>
<evidence type="ECO:0000256" key="1">
    <source>
        <dbReference type="SAM" id="MobiDB-lite"/>
    </source>
</evidence>
<dbReference type="RefSeq" id="WP_089348603.1">
    <property type="nucleotide sequence ID" value="NZ_BJUM01000005.1"/>
</dbReference>
<proteinExistence type="predicted"/>
<accession>A0A510XS96</accession>
<gene>
    <name evidence="3" type="ORF">PES01_07380</name>
</gene>
<keyword evidence="4" id="KW-1185">Reference proteome</keyword>
<evidence type="ECO:0000256" key="2">
    <source>
        <dbReference type="SAM" id="Phobius"/>
    </source>
</evidence>
<name>A0A510XS96_9GAMM</name>
<keyword evidence="2" id="KW-0812">Transmembrane</keyword>
<dbReference type="Proteomes" id="UP000321419">
    <property type="component" value="Unassembled WGS sequence"/>
</dbReference>
<keyword evidence="2" id="KW-1133">Transmembrane helix</keyword>
<dbReference type="EMBL" id="BJUM01000005">
    <property type="protein sequence ID" value="GEK53893.1"/>
    <property type="molecule type" value="Genomic_DNA"/>
</dbReference>
<dbReference type="AlphaFoldDB" id="A0A510XS96"/>